<evidence type="ECO:0008006" key="6">
    <source>
        <dbReference type="Google" id="ProtNLM"/>
    </source>
</evidence>
<proteinExistence type="predicted"/>
<dbReference type="STRING" id="294750.A0A095CIS2"/>
<dbReference type="Proteomes" id="UP000029445">
    <property type="component" value="Chromosome 14"/>
</dbReference>
<dbReference type="PANTHER" id="PTHR28156:SF1">
    <property type="entry name" value="FAS1 DOMAIN-CONTAINING PROTEIN YDR262W"/>
    <property type="match status" value="1"/>
</dbReference>
<protein>
    <recommendedName>
        <fullName evidence="6">FAS1 domain-containing protein</fullName>
    </recommendedName>
</protein>
<gene>
    <name evidence="4" type="ORF">CNBG_6068</name>
</gene>
<reference evidence="4 5" key="1">
    <citation type="journal article" date="2011" name="MBio">
        <title>Genome variation in Cryptococcus gattii, an emerging pathogen of immunocompetent hosts.</title>
        <authorList>
            <person name="D'Souza C.A."/>
            <person name="Kronstad J.W."/>
            <person name="Taylor G."/>
            <person name="Warren R."/>
            <person name="Yuen M."/>
            <person name="Hu G."/>
            <person name="Jung W.H."/>
            <person name="Sham A."/>
            <person name="Kidd S.E."/>
            <person name="Tangen K."/>
            <person name="Lee N."/>
            <person name="Zeilmaker T."/>
            <person name="Sawkins J."/>
            <person name="McVicker G."/>
            <person name="Shah S."/>
            <person name="Gnerre S."/>
            <person name="Griggs A."/>
            <person name="Zeng Q."/>
            <person name="Bartlett K."/>
            <person name="Li W."/>
            <person name="Wang X."/>
            <person name="Heitman J."/>
            <person name="Stajich J.E."/>
            <person name="Fraser J.A."/>
            <person name="Meyer W."/>
            <person name="Carter D."/>
            <person name="Schein J."/>
            <person name="Krzywinski M."/>
            <person name="Kwon-Chung K.J."/>
            <person name="Varma A."/>
            <person name="Wang J."/>
            <person name="Brunham R."/>
            <person name="Fyfe M."/>
            <person name="Ouellette B.F."/>
            <person name="Siddiqui A."/>
            <person name="Marra M."/>
            <person name="Jones S."/>
            <person name="Holt R."/>
            <person name="Birren B.W."/>
            <person name="Galagan J.E."/>
            <person name="Cuomo C.A."/>
        </authorList>
    </citation>
    <scope>NUCLEOTIDE SEQUENCE [LARGE SCALE GENOMIC DNA]</scope>
    <source>
        <strain evidence="4 5">R265</strain>
    </source>
</reference>
<evidence type="ECO:0000256" key="3">
    <source>
        <dbReference type="SAM" id="SignalP"/>
    </source>
</evidence>
<evidence type="ECO:0000313" key="4">
    <source>
        <dbReference type="EMBL" id="KGB80230.1"/>
    </source>
</evidence>
<accession>A0A095CIS2</accession>
<dbReference type="VEuPathDB" id="FungiDB:CNBG_6068"/>
<organism evidence="4 5">
    <name type="scientific">Cryptococcus deuterogattii (strain R265)</name>
    <name type="common">Cryptococcus gattii VGII (strain R265)</name>
    <dbReference type="NCBI Taxonomy" id="294750"/>
    <lineage>
        <taxon>Eukaryota</taxon>
        <taxon>Fungi</taxon>
        <taxon>Dikarya</taxon>
        <taxon>Basidiomycota</taxon>
        <taxon>Agaricomycotina</taxon>
        <taxon>Tremellomycetes</taxon>
        <taxon>Tremellales</taxon>
        <taxon>Cryptococcaceae</taxon>
        <taxon>Cryptococcus</taxon>
        <taxon>Cryptococcus gattii species complex</taxon>
    </lineage>
</organism>
<evidence type="ECO:0000256" key="2">
    <source>
        <dbReference type="SAM" id="MobiDB-lite"/>
    </source>
</evidence>
<dbReference type="InterPro" id="IPR040200">
    <property type="entry name" value="Mug57-like"/>
</dbReference>
<name>A0A095CIS2_CRYD2</name>
<dbReference type="RefSeq" id="XP_062885847.1">
    <property type="nucleotide sequence ID" value="XM_063029892.1"/>
</dbReference>
<dbReference type="SUPFAM" id="SSF82153">
    <property type="entry name" value="FAS1 domain"/>
    <property type="match status" value="1"/>
</dbReference>
<feature type="chain" id="PRO_5001913837" description="FAS1 domain-containing protein" evidence="3">
    <location>
        <begin position="22"/>
        <end position="236"/>
    </location>
</feature>
<dbReference type="KEGG" id="cdeu:CNBG_6068"/>
<dbReference type="HOGENOM" id="CLU_1175378_0_0_1"/>
<sequence length="236" mass="24960">MLGPKLRTITAGFLLLATVGSSTFAMLQPEAYNRSFTPSGSSSSGEDKSQVSFSGNGDKVQGDGNAGALASEEGSLVDIILGSGGSRDHGVIDRGDATTGPTVADLLTTERTASLWWSYARDSVEIARRLESKLKSSTVLVPVDKAILALERKPHQSPGETPEDAAFKFISAHIIDGTPREGTLPTLLPSFSVELVKDESAKGGWRVRPGDVEVLAEKDGANGRVMYLAEVLPFLN</sequence>
<dbReference type="GeneID" id="88182171"/>
<dbReference type="InterPro" id="IPR036378">
    <property type="entry name" value="FAS1_dom_sf"/>
</dbReference>
<keyword evidence="5" id="KW-1185">Reference proteome</keyword>
<dbReference type="AlphaFoldDB" id="A0A095CIS2"/>
<evidence type="ECO:0000313" key="5">
    <source>
        <dbReference type="Proteomes" id="UP000029445"/>
    </source>
</evidence>
<feature type="compositionally biased region" description="Low complexity" evidence="2">
    <location>
        <begin position="35"/>
        <end position="44"/>
    </location>
</feature>
<dbReference type="EMBL" id="CP025772">
    <property type="protein sequence ID" value="KGB80230.1"/>
    <property type="molecule type" value="Genomic_DNA"/>
</dbReference>
<feature type="region of interest" description="Disordered" evidence="2">
    <location>
        <begin position="35"/>
        <end position="67"/>
    </location>
</feature>
<reference evidence="4 5" key="2">
    <citation type="journal article" date="2018" name="Proc. Natl. Acad. Sci.">
        <title>RNAi is a critical determinant of centromere evolution in closely related fungi.</title>
        <authorList>
            <person name="Yadav V."/>
            <person name="Sun S."/>
            <person name="Billmyre R.B."/>
            <person name="Thimmappa B.C."/>
            <person name="Shea T."/>
            <person name="Lintner R."/>
            <person name="Bakkeren G."/>
            <person name="Cuomo C.A."/>
            <person name="Heitman J."/>
            <person name="Sanyal K."/>
        </authorList>
    </citation>
    <scope>NUCLEOTIDE SEQUENCE [LARGE SCALE GENOMIC DNA]</scope>
    <source>
        <strain evidence="4 5">R265</strain>
    </source>
</reference>
<evidence type="ECO:0000256" key="1">
    <source>
        <dbReference type="ARBA" id="ARBA00022729"/>
    </source>
</evidence>
<dbReference type="PANTHER" id="PTHR28156">
    <property type="entry name" value="FAS1 DOMAIN-CONTAINING PROTEIN YDR262W"/>
    <property type="match status" value="1"/>
</dbReference>
<dbReference type="OrthoDB" id="5551751at2759"/>
<dbReference type="OMA" id="IDNRKDH"/>
<feature type="signal peptide" evidence="3">
    <location>
        <begin position="1"/>
        <end position="21"/>
    </location>
</feature>
<keyword evidence="1 3" id="KW-0732">Signal</keyword>